<dbReference type="SUPFAM" id="SSF55874">
    <property type="entry name" value="ATPase domain of HSP90 chaperone/DNA topoisomerase II/histidine kinase"/>
    <property type="match status" value="1"/>
</dbReference>
<accession>A0A644Z066</accession>
<dbReference type="AlphaFoldDB" id="A0A644Z066"/>
<evidence type="ECO:0008006" key="2">
    <source>
        <dbReference type="Google" id="ProtNLM"/>
    </source>
</evidence>
<protein>
    <recommendedName>
        <fullName evidence="2">Histidine kinase/HSP90-like ATPase domain-containing protein</fullName>
    </recommendedName>
</protein>
<sequence length="667" mass="76465">MEKWNPLEIINMNAGEDSYRQLAINSTKQQIKNILKSYVGYFDPFCELLQNAMDATDKREENDNTSSYCKKIKIIIDISENSLYVADNGIGFEEDQFRAFLSPNVSYKNNGHTRGNKGVGTTYLAYGFNKMEVYTKTSSFTQYVVINNARNWIDDKTGSIDMPFVEVVEGNDSIFEFDQGTSFKLYFTDLLGNKIKDLGWMGISAAESWNYVLLSNTPLGHLTLDGSKSNVIYDIYVINTNKQETSLINQEATYYYPHLFFKNSSVNISEVIAWQKSEIDKGRDGANIPQRFNKKLGIYKFFTTEDIFALSNRSKTLTAEEQSMLTEYCISAYGFFCNSVDRWSDVNEKVIGVRKGANCITFGLQLATDNMIQGSPLQIPLTSNIGYQKQSQVIVHFNGAEPDLGRKGFQPELRVLAEKISSMIVSLGLSGWRRLLAADGNYNRRDNDVKMLHDYIREMETHEQEQPLLIKNEAFFLPTKQISISSIPMSEQDVVVLFNQLIAGGVIRSLELMASSTYVKYDGIFKIKIREPLESHYFNEQSNPLGIDKDTPIQLGIQTAPSFLEYKYSFDALIQDFDNEDKHPKDLGLVVVWTMGKGRWKERFQTISYLLPDYRSRRPYHGLTHEMFDGASSNQRVFYCIVLEELILYLNDPEKYYAEYSKQYIED</sequence>
<reference evidence="1" key="1">
    <citation type="submission" date="2019-08" db="EMBL/GenBank/DDBJ databases">
        <authorList>
            <person name="Kucharzyk K."/>
            <person name="Murdoch R.W."/>
            <person name="Higgins S."/>
            <person name="Loffler F."/>
        </authorList>
    </citation>
    <scope>NUCLEOTIDE SEQUENCE</scope>
</reference>
<dbReference type="Gene3D" id="3.30.565.10">
    <property type="entry name" value="Histidine kinase-like ATPase, C-terminal domain"/>
    <property type="match status" value="1"/>
</dbReference>
<dbReference type="InterPro" id="IPR036890">
    <property type="entry name" value="HATPase_C_sf"/>
</dbReference>
<proteinExistence type="predicted"/>
<dbReference type="EMBL" id="VSSQ01006118">
    <property type="protein sequence ID" value="MPM31594.1"/>
    <property type="molecule type" value="Genomic_DNA"/>
</dbReference>
<name>A0A644Z066_9ZZZZ</name>
<evidence type="ECO:0000313" key="1">
    <source>
        <dbReference type="EMBL" id="MPM31594.1"/>
    </source>
</evidence>
<gene>
    <name evidence="1" type="ORF">SDC9_78150</name>
</gene>
<organism evidence="1">
    <name type="scientific">bioreactor metagenome</name>
    <dbReference type="NCBI Taxonomy" id="1076179"/>
    <lineage>
        <taxon>unclassified sequences</taxon>
        <taxon>metagenomes</taxon>
        <taxon>ecological metagenomes</taxon>
    </lineage>
</organism>
<comment type="caution">
    <text evidence="1">The sequence shown here is derived from an EMBL/GenBank/DDBJ whole genome shotgun (WGS) entry which is preliminary data.</text>
</comment>